<dbReference type="Pfam" id="PF01734">
    <property type="entry name" value="Patatin"/>
    <property type="match status" value="1"/>
</dbReference>
<evidence type="ECO:0000313" key="5">
    <source>
        <dbReference type="Proteomes" id="UP000241071"/>
    </source>
</evidence>
<dbReference type="PANTHER" id="PTHR46394:SF1">
    <property type="entry name" value="PNPLA DOMAIN-CONTAINING PROTEIN"/>
    <property type="match status" value="1"/>
</dbReference>
<dbReference type="GO" id="GO:0016042">
    <property type="term" value="P:lipid catabolic process"/>
    <property type="evidence" value="ECO:0007669"/>
    <property type="project" value="UniProtKB-UniRule"/>
</dbReference>
<keyword evidence="1 2" id="KW-0443">Lipid metabolism</keyword>
<evidence type="ECO:0000313" key="4">
    <source>
        <dbReference type="EMBL" id="AGF85384.1"/>
    </source>
</evidence>
<keyword evidence="2" id="KW-0378">Hydrolase</keyword>
<protein>
    <submittedName>
        <fullName evidence="4">Phospholipase</fullName>
    </submittedName>
</protein>
<dbReference type="EMBL" id="KC008572">
    <property type="protein sequence ID" value="AGF85384.1"/>
    <property type="molecule type" value="Genomic_DNA"/>
</dbReference>
<dbReference type="InterPro" id="IPR016035">
    <property type="entry name" value="Acyl_Trfase/lysoPLipase"/>
</dbReference>
<feature type="short sequence motif" description="GXSXG" evidence="2">
    <location>
        <begin position="84"/>
        <end position="88"/>
    </location>
</feature>
<dbReference type="Gene3D" id="3.40.1090.10">
    <property type="entry name" value="Cytosolic phospholipase A2 catalytic domain"/>
    <property type="match status" value="2"/>
</dbReference>
<feature type="domain" description="PNPLA" evidence="3">
    <location>
        <begin position="49"/>
        <end position="230"/>
    </location>
</feature>
<sequence>MVENKFIYDNFESDDYNCDINNLICDTKIIIQELKRKYNIISDPKYKNLVLSGGSVRGISHIGAIKVLIDEKILDLKKLKTVAGTSAGSIIGLLIVLGFDIDEIWEFVLELDMKKVVNPDIFLVLSKCGVETGRILYNLFEEILYTKTNHKHINFKQLYELTKIKFIVVGSCLTTKKPIYYDYINTPNFKVSMAIRISIGMPGFFAPIDIDGNKYIDGAILDNYPISLFDKELDETIGILICNEYNTNYKHLEQYFFAVINLFMHQYYLKTADQYLENTICVTKSPDNVFVFNFDLDNDTKKNYLIVVLRQHENLLKNIILINRFYYLPLNDFLFG</sequence>
<organism evidence="4 5">
    <name type="scientific">Moumouvirus goulette</name>
    <dbReference type="NCBI Taxonomy" id="1247379"/>
    <lineage>
        <taxon>Viruses</taxon>
        <taxon>Varidnaviria</taxon>
        <taxon>Bamfordvirae</taxon>
        <taxon>Nucleocytoviricota</taxon>
        <taxon>Megaviricetes</taxon>
        <taxon>Imitervirales</taxon>
        <taxon>Mimiviridae</taxon>
        <taxon>Megamimivirinae</taxon>
        <taxon>Moumouvirus</taxon>
        <taxon>Moumouvirus goulettemassiliense</taxon>
    </lineage>
</organism>
<gene>
    <name evidence="4" type="ORF">glt_00575</name>
</gene>
<dbReference type="PANTHER" id="PTHR46394">
    <property type="entry name" value="ANNEXIN"/>
    <property type="match status" value="1"/>
</dbReference>
<evidence type="ECO:0000256" key="2">
    <source>
        <dbReference type="PROSITE-ProRule" id="PRU01161"/>
    </source>
</evidence>
<keyword evidence="2" id="KW-0442">Lipid degradation</keyword>
<feature type="active site" description="Nucleophile" evidence="2">
    <location>
        <position position="86"/>
    </location>
</feature>
<dbReference type="PROSITE" id="PS51635">
    <property type="entry name" value="PNPLA"/>
    <property type="match status" value="1"/>
</dbReference>
<dbReference type="InterPro" id="IPR052580">
    <property type="entry name" value="Lipid_Hydrolase"/>
</dbReference>
<feature type="short sequence motif" description="DGA/G" evidence="2">
    <location>
        <begin position="217"/>
        <end position="219"/>
    </location>
</feature>
<dbReference type="SUPFAM" id="SSF52151">
    <property type="entry name" value="FabD/lysophospholipase-like"/>
    <property type="match status" value="1"/>
</dbReference>
<dbReference type="InterPro" id="IPR002641">
    <property type="entry name" value="PNPLA_dom"/>
</dbReference>
<evidence type="ECO:0000256" key="1">
    <source>
        <dbReference type="ARBA" id="ARBA00023098"/>
    </source>
</evidence>
<accession>M1PBR9</accession>
<feature type="active site" description="Proton acceptor" evidence="2">
    <location>
        <position position="217"/>
    </location>
</feature>
<dbReference type="CDD" id="cd07207">
    <property type="entry name" value="Pat_ExoU_VipD_like"/>
    <property type="match status" value="1"/>
</dbReference>
<keyword evidence="5" id="KW-1185">Reference proteome</keyword>
<comment type="caution">
    <text evidence="2">Lacks conserved residue(s) required for the propagation of feature annotation.</text>
</comment>
<dbReference type="Proteomes" id="UP000241071">
    <property type="component" value="Segment"/>
</dbReference>
<proteinExistence type="predicted"/>
<reference evidence="4 5" key="1">
    <citation type="submission" date="2012-10" db="EMBL/GenBank/DDBJ databases">
        <title>Complete genome sequence of Moumouvirus goulette.</title>
        <authorList>
            <person name="Fournous G."/>
            <person name="Bougalmi M."/>
            <person name="Colson P."/>
        </authorList>
    </citation>
    <scope>NUCLEOTIDE SEQUENCE [LARGE SCALE GENOMIC DNA]</scope>
</reference>
<dbReference type="GO" id="GO:0016787">
    <property type="term" value="F:hydrolase activity"/>
    <property type="evidence" value="ECO:0007669"/>
    <property type="project" value="UniProtKB-UniRule"/>
</dbReference>
<evidence type="ECO:0000259" key="3">
    <source>
        <dbReference type="PROSITE" id="PS51635"/>
    </source>
</evidence>
<name>M1PBR9_9VIRU</name>